<name>A0ABU0J1D3_9HYPH</name>
<dbReference type="EMBL" id="JAUSVX010000001">
    <property type="protein sequence ID" value="MDQ0468048.1"/>
    <property type="molecule type" value="Genomic_DNA"/>
</dbReference>
<evidence type="ECO:0000313" key="2">
    <source>
        <dbReference type="Proteomes" id="UP001242480"/>
    </source>
</evidence>
<sequence>MIDPYFCKLYIDTDELRDDLQRSMDYMVKKFCQGIPVEAPVLKNEDFDASFKSKVPYRFIECSRYYAEVGTIDDEPRYIAGFQAGMAALVKALRQGNRTVTVACDFEDMIEGEAE</sequence>
<gene>
    <name evidence="1" type="ORF">QO011_001043</name>
</gene>
<keyword evidence="2" id="KW-1185">Reference proteome</keyword>
<evidence type="ECO:0000313" key="1">
    <source>
        <dbReference type="EMBL" id="MDQ0468048.1"/>
    </source>
</evidence>
<dbReference type="RefSeq" id="WP_307268572.1">
    <property type="nucleotide sequence ID" value="NZ_JAUSVX010000001.1"/>
</dbReference>
<reference evidence="1 2" key="1">
    <citation type="submission" date="2023-07" db="EMBL/GenBank/DDBJ databases">
        <title>Genomic Encyclopedia of Type Strains, Phase IV (KMG-IV): sequencing the most valuable type-strain genomes for metagenomic binning, comparative biology and taxonomic classification.</title>
        <authorList>
            <person name="Goeker M."/>
        </authorList>
    </citation>
    <scope>NUCLEOTIDE SEQUENCE [LARGE SCALE GENOMIC DNA]</scope>
    <source>
        <strain evidence="1 2">DSM 19619</strain>
    </source>
</reference>
<proteinExistence type="predicted"/>
<dbReference type="Proteomes" id="UP001242480">
    <property type="component" value="Unassembled WGS sequence"/>
</dbReference>
<comment type="caution">
    <text evidence="1">The sequence shown here is derived from an EMBL/GenBank/DDBJ whole genome shotgun (WGS) entry which is preliminary data.</text>
</comment>
<organism evidence="1 2">
    <name type="scientific">Labrys wisconsinensis</name>
    <dbReference type="NCBI Taxonomy" id="425677"/>
    <lineage>
        <taxon>Bacteria</taxon>
        <taxon>Pseudomonadati</taxon>
        <taxon>Pseudomonadota</taxon>
        <taxon>Alphaproteobacteria</taxon>
        <taxon>Hyphomicrobiales</taxon>
        <taxon>Xanthobacteraceae</taxon>
        <taxon>Labrys</taxon>
    </lineage>
</organism>
<protein>
    <submittedName>
        <fullName evidence="1">Uncharacterized protein</fullName>
    </submittedName>
</protein>
<accession>A0ABU0J1D3</accession>